<feature type="domain" description="Resolvase/invertase-type recombinase catalytic" evidence="7">
    <location>
        <begin position="25"/>
        <end position="176"/>
    </location>
</feature>
<dbReference type="PROSITE" id="PS51736">
    <property type="entry name" value="RECOMBINASES_3"/>
    <property type="match status" value="1"/>
</dbReference>
<gene>
    <name evidence="9" type="ORF">FB472_1271</name>
</gene>
<evidence type="ECO:0000256" key="5">
    <source>
        <dbReference type="PROSITE-ProRule" id="PRU10137"/>
    </source>
</evidence>
<reference evidence="9 10" key="1">
    <citation type="submission" date="2019-06" db="EMBL/GenBank/DDBJ databases">
        <title>Sequencing the genomes of 1000 actinobacteria strains.</title>
        <authorList>
            <person name="Klenk H.-P."/>
        </authorList>
    </citation>
    <scope>NUCLEOTIDE SEQUENCE [LARGE SCALE GENOMIC DNA]</scope>
    <source>
        <strain evidence="9 10">DSM 21947</strain>
    </source>
</reference>
<dbReference type="Pfam" id="PF13408">
    <property type="entry name" value="Zn_ribbon_recom"/>
    <property type="match status" value="1"/>
</dbReference>
<dbReference type="PANTHER" id="PTHR30461">
    <property type="entry name" value="DNA-INVERTASE FROM LAMBDOID PROPHAGE"/>
    <property type="match status" value="1"/>
</dbReference>
<dbReference type="InterPro" id="IPR050639">
    <property type="entry name" value="SSR_resolvase"/>
</dbReference>
<evidence type="ECO:0000256" key="1">
    <source>
        <dbReference type="ARBA" id="ARBA00022908"/>
    </source>
</evidence>
<evidence type="ECO:0000256" key="4">
    <source>
        <dbReference type="PIRSR" id="PIRSR606118-50"/>
    </source>
</evidence>
<evidence type="ECO:0000259" key="8">
    <source>
        <dbReference type="PROSITE" id="PS51737"/>
    </source>
</evidence>
<keyword evidence="3" id="KW-0233">DNA recombination</keyword>
<dbReference type="Proteomes" id="UP000316560">
    <property type="component" value="Unassembled WGS sequence"/>
</dbReference>
<dbReference type="InterPro" id="IPR036162">
    <property type="entry name" value="Resolvase-like_N_sf"/>
</dbReference>
<dbReference type="InterPro" id="IPR038109">
    <property type="entry name" value="DNA_bind_recomb_sf"/>
</dbReference>
<name>A0A8H2K6H5_9MICO</name>
<dbReference type="Gene3D" id="3.40.50.1390">
    <property type="entry name" value="Resolvase, N-terminal catalytic domain"/>
    <property type="match status" value="1"/>
</dbReference>
<dbReference type="EMBL" id="VFRA01000001">
    <property type="protein sequence ID" value="TQO19698.1"/>
    <property type="molecule type" value="Genomic_DNA"/>
</dbReference>
<dbReference type="InterPro" id="IPR006119">
    <property type="entry name" value="Resolv_N"/>
</dbReference>
<dbReference type="GO" id="GO:0015074">
    <property type="term" value="P:DNA integration"/>
    <property type="evidence" value="ECO:0007669"/>
    <property type="project" value="UniProtKB-KW"/>
</dbReference>
<accession>A0A8H2K6H5</accession>
<proteinExistence type="predicted"/>
<dbReference type="SMART" id="SM00857">
    <property type="entry name" value="Resolvase"/>
    <property type="match status" value="1"/>
</dbReference>
<comment type="caution">
    <text evidence="9">The sequence shown here is derived from an EMBL/GenBank/DDBJ whole genome shotgun (WGS) entry which is preliminary data.</text>
</comment>
<dbReference type="PANTHER" id="PTHR30461:SF23">
    <property type="entry name" value="DNA RECOMBINASE-RELATED"/>
    <property type="match status" value="1"/>
</dbReference>
<evidence type="ECO:0000313" key="9">
    <source>
        <dbReference type="EMBL" id="TQO19698.1"/>
    </source>
</evidence>
<dbReference type="InterPro" id="IPR011109">
    <property type="entry name" value="DNA_bind_recombinase_dom"/>
</dbReference>
<organism evidence="9 10">
    <name type="scientific">Rhodoglobus vestalii</name>
    <dbReference type="NCBI Taxonomy" id="193384"/>
    <lineage>
        <taxon>Bacteria</taxon>
        <taxon>Bacillati</taxon>
        <taxon>Actinomycetota</taxon>
        <taxon>Actinomycetes</taxon>
        <taxon>Micrococcales</taxon>
        <taxon>Microbacteriaceae</taxon>
        <taxon>Rhodoglobus</taxon>
    </lineage>
</organism>
<keyword evidence="2" id="KW-0238">DNA-binding</keyword>
<feature type="region of interest" description="Disordered" evidence="6">
    <location>
        <begin position="535"/>
        <end position="569"/>
    </location>
</feature>
<dbReference type="InterPro" id="IPR025827">
    <property type="entry name" value="Zn_ribbon_recom_dom"/>
</dbReference>
<dbReference type="Gene3D" id="3.90.1750.20">
    <property type="entry name" value="Putative Large Serine Recombinase, Chain B, Domain 2"/>
    <property type="match status" value="1"/>
</dbReference>
<evidence type="ECO:0000256" key="6">
    <source>
        <dbReference type="SAM" id="MobiDB-lite"/>
    </source>
</evidence>
<dbReference type="CDD" id="cd00338">
    <property type="entry name" value="Ser_Recombinase"/>
    <property type="match status" value="1"/>
</dbReference>
<dbReference type="SUPFAM" id="SSF53041">
    <property type="entry name" value="Resolvase-like"/>
    <property type="match status" value="1"/>
</dbReference>
<sequence length="606" mass="66918">MTIQQLPAPATIEASVAPEAVPVKRAVLYLRVSTSRQATRNGEAEGYSIPAQRSACERKVSDLGAEVVREFVDAGASARSADRDGLQALLAYVAEGGVNYVVVHKLDRLARDRADDVMILAKIQTAGATLVSVSEQIDETPAGMLMHNIFAGMAEFYSRNLANEAKKGIAQKAMRGGTHGVAPIGYMNTLTRIEGLDIKGVAFDEEKAEHIRWAFQTYAAGHWSISTLRDELEERGLKSRTTLKYIGTPLNNSQVHRMLSNPYYMGKIRHRDVIYDGVHEPLIDAETWHHVQDVLAARRIAGDRSWRHTHYLKGSLVCHRCGGRMGYGHSRGKGGVYSYFFCLGRHTGRTDCDLPYISVEKVEEEIERIWKTQVQFTQQTIEEVGELSRAQLDARQEQDQSLLANQSQRLVKLERKKQKLIDAYLDEAIPVEDLKQRQAAVLVEIHDANRLVAACQQNMELVRKHLELVLLLLGNAGRLYQEAVGEQRKWLNQAVFASIAIDLTGDNEPHPTQETLGIQMAGELAEPVAAVTGMGQLGTNGRKARDSAGYGPTGAKNGSTCGSGRQNETPGQLALSGGFNVTNLAETERFELSVPLRVLHLSRVVH</sequence>
<feature type="domain" description="Recombinase" evidence="8">
    <location>
        <begin position="183"/>
        <end position="301"/>
    </location>
</feature>
<keyword evidence="10" id="KW-1185">Reference proteome</keyword>
<dbReference type="PROSITE" id="PS51737">
    <property type="entry name" value="RECOMBINASE_DNA_BIND"/>
    <property type="match status" value="1"/>
</dbReference>
<dbReference type="GO" id="GO:0000150">
    <property type="term" value="F:DNA strand exchange activity"/>
    <property type="evidence" value="ECO:0007669"/>
    <property type="project" value="InterPro"/>
</dbReference>
<dbReference type="GO" id="GO:0003677">
    <property type="term" value="F:DNA binding"/>
    <property type="evidence" value="ECO:0007669"/>
    <property type="project" value="UniProtKB-KW"/>
</dbReference>
<dbReference type="AlphaFoldDB" id="A0A8H2K6H5"/>
<protein>
    <submittedName>
        <fullName evidence="9">DNA invertase Pin-like site-specific DNA recombinase</fullName>
    </submittedName>
</protein>
<keyword evidence="1" id="KW-0229">DNA integration</keyword>
<evidence type="ECO:0000313" key="10">
    <source>
        <dbReference type="Proteomes" id="UP000316560"/>
    </source>
</evidence>
<evidence type="ECO:0000256" key="2">
    <source>
        <dbReference type="ARBA" id="ARBA00023125"/>
    </source>
</evidence>
<evidence type="ECO:0000259" key="7">
    <source>
        <dbReference type="PROSITE" id="PS51736"/>
    </source>
</evidence>
<dbReference type="PROSITE" id="PS00397">
    <property type="entry name" value="RECOMBINASES_1"/>
    <property type="match status" value="1"/>
</dbReference>
<dbReference type="Pfam" id="PF07508">
    <property type="entry name" value="Recombinase"/>
    <property type="match status" value="1"/>
</dbReference>
<feature type="compositionally biased region" description="Polar residues" evidence="6">
    <location>
        <begin position="556"/>
        <end position="569"/>
    </location>
</feature>
<feature type="active site" description="O-(5'-phospho-DNA)-serine intermediate" evidence="4 5">
    <location>
        <position position="33"/>
    </location>
</feature>
<dbReference type="Pfam" id="PF00239">
    <property type="entry name" value="Resolvase"/>
    <property type="match status" value="1"/>
</dbReference>
<evidence type="ECO:0000256" key="3">
    <source>
        <dbReference type="ARBA" id="ARBA00023172"/>
    </source>
</evidence>
<dbReference type="InterPro" id="IPR006118">
    <property type="entry name" value="Recombinase_CS"/>
</dbReference>